<accession>A0ABV2F748</accession>
<evidence type="ECO:0000313" key="1">
    <source>
        <dbReference type="EMBL" id="MET3547591.1"/>
    </source>
</evidence>
<gene>
    <name evidence="1" type="ORF">ABID47_004207</name>
</gene>
<organism evidence="1 2">
    <name type="scientific">Paenibacillus favisporus</name>
    <dbReference type="NCBI Taxonomy" id="221028"/>
    <lineage>
        <taxon>Bacteria</taxon>
        <taxon>Bacillati</taxon>
        <taxon>Bacillota</taxon>
        <taxon>Bacilli</taxon>
        <taxon>Bacillales</taxon>
        <taxon>Paenibacillaceae</taxon>
        <taxon>Paenibacillus</taxon>
    </lineage>
</organism>
<keyword evidence="2" id="KW-1185">Reference proteome</keyword>
<dbReference type="EMBL" id="JBEPLV010000004">
    <property type="protein sequence ID" value="MET3547591.1"/>
    <property type="molecule type" value="Genomic_DNA"/>
</dbReference>
<evidence type="ECO:0000313" key="2">
    <source>
        <dbReference type="Proteomes" id="UP001549098"/>
    </source>
</evidence>
<name>A0ABV2F748_9BACL</name>
<proteinExistence type="predicted"/>
<sequence length="62" mass="7268">MRAPFVFFSLSFIVRVRHAPLHLDVKEDRHVDFEVPVKKCRDLDTLYGMPIFFIHPGPGCRL</sequence>
<protein>
    <submittedName>
        <fullName evidence="1">Uncharacterized protein</fullName>
    </submittedName>
</protein>
<comment type="caution">
    <text evidence="1">The sequence shown here is derived from an EMBL/GenBank/DDBJ whole genome shotgun (WGS) entry which is preliminary data.</text>
</comment>
<reference evidence="1 2" key="1">
    <citation type="submission" date="2024-06" db="EMBL/GenBank/DDBJ databases">
        <title>Genomic Encyclopedia of Type Strains, Phase IV (KMG-IV): sequencing the most valuable type-strain genomes for metagenomic binning, comparative biology and taxonomic classification.</title>
        <authorList>
            <person name="Goeker M."/>
        </authorList>
    </citation>
    <scope>NUCLEOTIDE SEQUENCE [LARGE SCALE GENOMIC DNA]</scope>
    <source>
        <strain evidence="1 2">DSM 17253</strain>
    </source>
</reference>
<dbReference type="Proteomes" id="UP001549098">
    <property type="component" value="Unassembled WGS sequence"/>
</dbReference>